<comment type="caution">
    <text evidence="1">The sequence shown here is derived from an EMBL/GenBank/DDBJ whole genome shotgun (WGS) entry which is preliminary data.</text>
</comment>
<organism evidence="1 2">
    <name type="scientific">Reticulomyxa filosa</name>
    <dbReference type="NCBI Taxonomy" id="46433"/>
    <lineage>
        <taxon>Eukaryota</taxon>
        <taxon>Sar</taxon>
        <taxon>Rhizaria</taxon>
        <taxon>Retaria</taxon>
        <taxon>Foraminifera</taxon>
        <taxon>Monothalamids</taxon>
        <taxon>Reticulomyxidae</taxon>
        <taxon>Reticulomyxa</taxon>
    </lineage>
</organism>
<dbReference type="Proteomes" id="UP000023152">
    <property type="component" value="Unassembled WGS sequence"/>
</dbReference>
<protein>
    <recommendedName>
        <fullName evidence="3">TRAF-type domain-containing protein</fullName>
    </recommendedName>
</protein>
<evidence type="ECO:0000313" key="1">
    <source>
        <dbReference type="EMBL" id="ETO24714.1"/>
    </source>
</evidence>
<dbReference type="PANTHER" id="PTHR10131">
    <property type="entry name" value="TNF RECEPTOR ASSOCIATED FACTOR"/>
    <property type="match status" value="1"/>
</dbReference>
<keyword evidence="2" id="KW-1185">Reference proteome</keyword>
<gene>
    <name evidence="1" type="ORF">RFI_12443</name>
</gene>
<dbReference type="Gene3D" id="3.30.40.10">
    <property type="entry name" value="Zinc/RING finger domain, C3HC4 (zinc finger)"/>
    <property type="match status" value="2"/>
</dbReference>
<dbReference type="PANTHER" id="PTHR10131:SF94">
    <property type="entry name" value="TNF RECEPTOR-ASSOCIATED FACTOR 4"/>
    <property type="match status" value="1"/>
</dbReference>
<dbReference type="OrthoDB" id="5989761at2759"/>
<dbReference type="InterPro" id="IPR013083">
    <property type="entry name" value="Znf_RING/FYVE/PHD"/>
</dbReference>
<proteinExistence type="predicted"/>
<dbReference type="AlphaFoldDB" id="X6NG16"/>
<name>X6NG16_RETFI</name>
<accession>X6NG16</accession>
<dbReference type="EMBL" id="ASPP01009014">
    <property type="protein sequence ID" value="ETO24714.1"/>
    <property type="molecule type" value="Genomic_DNA"/>
</dbReference>
<evidence type="ECO:0000313" key="2">
    <source>
        <dbReference type="Proteomes" id="UP000023152"/>
    </source>
</evidence>
<sequence>MDGKTQEEIGATPILLQSSCYDKELLLKLNQEEQLQHFVCLICKQIVNNPVDLTCSQHGNLNEALVAGENCLKTYLRDNNHCPVEPHENCQYSKNRALQKLLDELVVMCPRQFQASKQISQKDNGQPFIIAYYCHFKGKVKDLSNHLENTCPLKLVDCWFGPFGCNHVCVKHELKDHLTANLQFHFSLVMKTFESMQKIIQSYQ</sequence>
<feature type="non-terminal residue" evidence="1">
    <location>
        <position position="204"/>
    </location>
</feature>
<reference evidence="1 2" key="1">
    <citation type="journal article" date="2013" name="Curr. Biol.">
        <title>The Genome of the Foraminiferan Reticulomyxa filosa.</title>
        <authorList>
            <person name="Glockner G."/>
            <person name="Hulsmann N."/>
            <person name="Schleicher M."/>
            <person name="Noegel A.A."/>
            <person name="Eichinger L."/>
            <person name="Gallinger C."/>
            <person name="Pawlowski J."/>
            <person name="Sierra R."/>
            <person name="Euteneuer U."/>
            <person name="Pillet L."/>
            <person name="Moustafa A."/>
            <person name="Platzer M."/>
            <person name="Groth M."/>
            <person name="Szafranski K."/>
            <person name="Schliwa M."/>
        </authorList>
    </citation>
    <scope>NUCLEOTIDE SEQUENCE [LARGE SCALE GENOMIC DNA]</scope>
</reference>
<evidence type="ECO:0008006" key="3">
    <source>
        <dbReference type="Google" id="ProtNLM"/>
    </source>
</evidence>